<keyword evidence="1" id="KW-0472">Membrane</keyword>
<reference evidence="2" key="1">
    <citation type="submission" date="2022-09" db="EMBL/GenBank/DDBJ databases">
        <title>Aureispira anguillicida sp. nov., isolated from Leptocephalus of Japanese eel Anguilla japonica.</title>
        <authorList>
            <person name="Yuasa K."/>
            <person name="Mekata T."/>
            <person name="Ikunari K."/>
        </authorList>
    </citation>
    <scope>NUCLEOTIDE SEQUENCE</scope>
    <source>
        <strain evidence="2">EL160426</strain>
    </source>
</reference>
<proteinExistence type="predicted"/>
<gene>
    <name evidence="2" type="ORF">AsAng_0035220</name>
</gene>
<accession>A0A915YGM7</accession>
<keyword evidence="3" id="KW-1185">Reference proteome</keyword>
<dbReference type="RefSeq" id="WP_264788150.1">
    <property type="nucleotide sequence ID" value="NZ_AP026867.1"/>
</dbReference>
<dbReference type="InterPro" id="IPR009325">
    <property type="entry name" value="DUF983"/>
</dbReference>
<evidence type="ECO:0000313" key="2">
    <source>
        <dbReference type="EMBL" id="BDS12797.1"/>
    </source>
</evidence>
<feature type="transmembrane region" description="Helical" evidence="1">
    <location>
        <begin position="86"/>
        <end position="106"/>
    </location>
</feature>
<organism evidence="2 3">
    <name type="scientific">Aureispira anguillae</name>
    <dbReference type="NCBI Taxonomy" id="2864201"/>
    <lineage>
        <taxon>Bacteria</taxon>
        <taxon>Pseudomonadati</taxon>
        <taxon>Bacteroidota</taxon>
        <taxon>Saprospiria</taxon>
        <taxon>Saprospirales</taxon>
        <taxon>Saprospiraceae</taxon>
        <taxon>Aureispira</taxon>
    </lineage>
</organism>
<keyword evidence="1" id="KW-1133">Transmembrane helix</keyword>
<evidence type="ECO:0000313" key="3">
    <source>
        <dbReference type="Proteomes" id="UP001060919"/>
    </source>
</evidence>
<evidence type="ECO:0000256" key="1">
    <source>
        <dbReference type="SAM" id="Phobius"/>
    </source>
</evidence>
<protein>
    <submittedName>
        <fullName evidence="2">DUF983 domain-containing protein</fullName>
    </submittedName>
</protein>
<dbReference type="EMBL" id="AP026867">
    <property type="protein sequence ID" value="BDS12797.1"/>
    <property type="molecule type" value="Genomic_DNA"/>
</dbReference>
<keyword evidence="1" id="KW-0812">Transmembrane</keyword>
<dbReference type="Pfam" id="PF06170">
    <property type="entry name" value="DUF983"/>
    <property type="match status" value="1"/>
</dbReference>
<name>A0A915YGM7_9BACT</name>
<dbReference type="AlphaFoldDB" id="A0A915YGM7"/>
<feature type="transmembrane region" description="Helical" evidence="1">
    <location>
        <begin position="59"/>
        <end position="80"/>
    </location>
</feature>
<sequence length="128" mass="14486">MLKKGSKLYSISKFKCPHCHEGDLYKSSIVEGIYNMHEECTECGQSFEIEPGFYIGAMYIGYALSSGYMLTGMVLAIFLLEFTVNQSLVLVIFGGIFILPLIARLARAIWINICVRYNKNAVKNYRAH</sequence>
<dbReference type="KEGG" id="aup:AsAng_0035220"/>
<dbReference type="Proteomes" id="UP001060919">
    <property type="component" value="Chromosome"/>
</dbReference>